<accession>A0ABW7IRM2</accession>
<name>A0ABW7IRM2_9VIBR</name>
<dbReference type="RefSeq" id="WP_394630050.1">
    <property type="nucleotide sequence ID" value="NZ_JBIHSF010000011.1"/>
</dbReference>
<reference evidence="1 2" key="1">
    <citation type="submission" date="2024-10" db="EMBL/GenBank/DDBJ databases">
        <authorList>
            <person name="Yibar A."/>
            <person name="Saticioglu I.B."/>
            <person name="Duman M."/>
            <person name="Ajmi N."/>
            <person name="Gurler F."/>
            <person name="Ay H."/>
            <person name="Onuk E."/>
            <person name="Guler S."/>
            <person name="Romalde J.L."/>
        </authorList>
    </citation>
    <scope>NUCLEOTIDE SEQUENCE [LARGE SCALE GENOMIC DNA]</scope>
    <source>
        <strain evidence="1 2">1-TCBS-B</strain>
    </source>
</reference>
<proteinExistence type="predicted"/>
<keyword evidence="2" id="KW-1185">Reference proteome</keyword>
<gene>
    <name evidence="1" type="ORF">ACGRH2_22290</name>
</gene>
<evidence type="ECO:0008006" key="3">
    <source>
        <dbReference type="Google" id="ProtNLM"/>
    </source>
</evidence>
<evidence type="ECO:0000313" key="1">
    <source>
        <dbReference type="EMBL" id="MFH0263128.1"/>
    </source>
</evidence>
<dbReference type="Proteomes" id="UP001607125">
    <property type="component" value="Unassembled WGS sequence"/>
</dbReference>
<protein>
    <recommendedName>
        <fullName evidence="3">CMP/dCMP-type deaminase domain-containing protein</fullName>
    </recommendedName>
</protein>
<dbReference type="EMBL" id="JBIHSF010000011">
    <property type="protein sequence ID" value="MFH0263128.1"/>
    <property type="molecule type" value="Genomic_DNA"/>
</dbReference>
<comment type="caution">
    <text evidence="1">The sequence shown here is derived from an EMBL/GenBank/DDBJ whole genome shotgun (WGS) entry which is preliminary data.</text>
</comment>
<sequence length="152" mass="17686">MGKQRNWKREHQEMRQFRSEARQYLYQCKGEYLGKMMAFAFDGKQAVFEASGYIPGKNYQEYAREFATEAPWRSLIRKNLTRQFCDCAEAHVWFEIVARGKNPNNYIIGALNERGNFASPCQNCALWVDSTFKAVYRTTPAYEGRTKQVPGA</sequence>
<evidence type="ECO:0000313" key="2">
    <source>
        <dbReference type="Proteomes" id="UP001607125"/>
    </source>
</evidence>
<organism evidence="1 2">
    <name type="scientific">Vibrio barjaei</name>
    <dbReference type="NCBI Taxonomy" id="1676683"/>
    <lineage>
        <taxon>Bacteria</taxon>
        <taxon>Pseudomonadati</taxon>
        <taxon>Pseudomonadota</taxon>
        <taxon>Gammaproteobacteria</taxon>
        <taxon>Vibrionales</taxon>
        <taxon>Vibrionaceae</taxon>
        <taxon>Vibrio</taxon>
    </lineage>
</organism>